<reference evidence="1 2" key="1">
    <citation type="journal article" date="2021" name="Elife">
        <title>Chloroplast acquisition without the gene transfer in kleptoplastic sea slugs, Plakobranchus ocellatus.</title>
        <authorList>
            <person name="Maeda T."/>
            <person name="Takahashi S."/>
            <person name="Yoshida T."/>
            <person name="Shimamura S."/>
            <person name="Takaki Y."/>
            <person name="Nagai Y."/>
            <person name="Toyoda A."/>
            <person name="Suzuki Y."/>
            <person name="Arimoto A."/>
            <person name="Ishii H."/>
            <person name="Satoh N."/>
            <person name="Nishiyama T."/>
            <person name="Hasebe M."/>
            <person name="Maruyama T."/>
            <person name="Minagawa J."/>
            <person name="Obokata J."/>
            <person name="Shigenobu S."/>
        </authorList>
    </citation>
    <scope>NUCLEOTIDE SEQUENCE [LARGE SCALE GENOMIC DNA]</scope>
</reference>
<gene>
    <name evidence="1" type="ORF">PoB_003867600</name>
</gene>
<comment type="caution">
    <text evidence="1">The sequence shown here is derived from an EMBL/GenBank/DDBJ whole genome shotgun (WGS) entry which is preliminary data.</text>
</comment>
<protein>
    <submittedName>
        <fullName evidence="1">Uncharacterized protein</fullName>
    </submittedName>
</protein>
<dbReference type="EMBL" id="BLXT01004371">
    <property type="protein sequence ID" value="GFO12171.1"/>
    <property type="molecule type" value="Genomic_DNA"/>
</dbReference>
<name>A0AAV4AVK0_9GAST</name>
<organism evidence="1 2">
    <name type="scientific">Plakobranchus ocellatus</name>
    <dbReference type="NCBI Taxonomy" id="259542"/>
    <lineage>
        <taxon>Eukaryota</taxon>
        <taxon>Metazoa</taxon>
        <taxon>Spiralia</taxon>
        <taxon>Lophotrochozoa</taxon>
        <taxon>Mollusca</taxon>
        <taxon>Gastropoda</taxon>
        <taxon>Heterobranchia</taxon>
        <taxon>Euthyneura</taxon>
        <taxon>Panpulmonata</taxon>
        <taxon>Sacoglossa</taxon>
        <taxon>Placobranchoidea</taxon>
        <taxon>Plakobranchidae</taxon>
        <taxon>Plakobranchus</taxon>
    </lineage>
</organism>
<evidence type="ECO:0000313" key="1">
    <source>
        <dbReference type="EMBL" id="GFO12171.1"/>
    </source>
</evidence>
<sequence>MDACLEDLAVYIRQKVPRILENVGKKADLYLLARKLNLCDQPRRSTQAGARPVMDSVRLRELEKRLSGDQCTPYLCGEEKALCIPDAICDAIVGYVEGARGTKGLAMSVMVGAATTRAQTLRETATTRDVRKETGKGAKFLNQSIFFNSVNGKHEYNK</sequence>
<evidence type="ECO:0000313" key="2">
    <source>
        <dbReference type="Proteomes" id="UP000735302"/>
    </source>
</evidence>
<dbReference type="AlphaFoldDB" id="A0AAV4AVK0"/>
<proteinExistence type="predicted"/>
<accession>A0AAV4AVK0</accession>
<keyword evidence="2" id="KW-1185">Reference proteome</keyword>
<dbReference type="Proteomes" id="UP000735302">
    <property type="component" value="Unassembled WGS sequence"/>
</dbReference>